<accession>A0A835VMH7</accession>
<protein>
    <submittedName>
        <fullName evidence="2">Uncharacterized protein</fullName>
    </submittedName>
</protein>
<comment type="caution">
    <text evidence="2">The sequence shown here is derived from an EMBL/GenBank/DDBJ whole genome shotgun (WGS) entry which is preliminary data.</text>
</comment>
<dbReference type="OrthoDB" id="540650at2759"/>
<evidence type="ECO:0000313" key="2">
    <source>
        <dbReference type="EMBL" id="KAG2422397.1"/>
    </source>
</evidence>
<feature type="region of interest" description="Disordered" evidence="1">
    <location>
        <begin position="36"/>
        <end position="68"/>
    </location>
</feature>
<dbReference type="EMBL" id="JAEHOD010000228">
    <property type="protein sequence ID" value="KAG2422397.1"/>
    <property type="molecule type" value="Genomic_DNA"/>
</dbReference>
<proteinExistence type="predicted"/>
<gene>
    <name evidence="2" type="ORF">HYH02_015445</name>
</gene>
<feature type="non-terminal residue" evidence="2">
    <location>
        <position position="1"/>
    </location>
</feature>
<evidence type="ECO:0000256" key="1">
    <source>
        <dbReference type="SAM" id="MobiDB-lite"/>
    </source>
</evidence>
<keyword evidence="3" id="KW-1185">Reference proteome</keyword>
<sequence length="289" mass="29313">AATGAATSADQGIAVASRQCGLMSALAAQLAHMATTGGGSGRGSNRSYTSPDAVQQTALPPLGGENRPPQLQLRNYPLAVMAGQPVVMRRGTAYLRCAAGQVPTLQLPCEPGAIAWDPEDGNITNMVALCPPNDCAPSQCRAHAVVAKQPADCGVDTTSAPVGATLRLRLAVFDTSGAMAAVERVIRVQPSAGSRYNSSGVNMSDPGTLSLGPRAEANQSLTLRYGELSPVNLAPCASMSSAFALPASSSATGAKVAAAGDGDGQLQAQQEEDARSVCGCRKQHLGGLT</sequence>
<dbReference type="AlphaFoldDB" id="A0A835VMH7"/>
<name>A0A835VMH7_9CHLO</name>
<dbReference type="Proteomes" id="UP000613740">
    <property type="component" value="Unassembled WGS sequence"/>
</dbReference>
<organism evidence="2 3">
    <name type="scientific">Chlamydomonas schloesseri</name>
    <dbReference type="NCBI Taxonomy" id="2026947"/>
    <lineage>
        <taxon>Eukaryota</taxon>
        <taxon>Viridiplantae</taxon>
        <taxon>Chlorophyta</taxon>
        <taxon>core chlorophytes</taxon>
        <taxon>Chlorophyceae</taxon>
        <taxon>CS clade</taxon>
        <taxon>Chlamydomonadales</taxon>
        <taxon>Chlamydomonadaceae</taxon>
        <taxon>Chlamydomonas</taxon>
    </lineage>
</organism>
<evidence type="ECO:0000313" key="3">
    <source>
        <dbReference type="Proteomes" id="UP000613740"/>
    </source>
</evidence>
<reference evidence="2" key="1">
    <citation type="journal article" date="2020" name="bioRxiv">
        <title>Comparative genomics of Chlamydomonas.</title>
        <authorList>
            <person name="Craig R.J."/>
            <person name="Hasan A.R."/>
            <person name="Ness R.W."/>
            <person name="Keightley P.D."/>
        </authorList>
    </citation>
    <scope>NUCLEOTIDE SEQUENCE</scope>
    <source>
        <strain evidence="2">CCAP 11/173</strain>
    </source>
</reference>